<keyword evidence="4" id="KW-1185">Reference proteome</keyword>
<dbReference type="Proteomes" id="UP001283341">
    <property type="component" value="Unassembled WGS sequence"/>
</dbReference>
<feature type="region of interest" description="Disordered" evidence="1">
    <location>
        <begin position="393"/>
        <end position="426"/>
    </location>
</feature>
<reference evidence="3" key="1">
    <citation type="journal article" date="2023" name="Mol. Phylogenet. Evol.">
        <title>Genome-scale phylogeny and comparative genomics of the fungal order Sordariales.</title>
        <authorList>
            <person name="Hensen N."/>
            <person name="Bonometti L."/>
            <person name="Westerberg I."/>
            <person name="Brannstrom I.O."/>
            <person name="Guillou S."/>
            <person name="Cros-Aarteil S."/>
            <person name="Calhoun S."/>
            <person name="Haridas S."/>
            <person name="Kuo A."/>
            <person name="Mondo S."/>
            <person name="Pangilinan J."/>
            <person name="Riley R."/>
            <person name="LaButti K."/>
            <person name="Andreopoulos B."/>
            <person name="Lipzen A."/>
            <person name="Chen C."/>
            <person name="Yan M."/>
            <person name="Daum C."/>
            <person name="Ng V."/>
            <person name="Clum A."/>
            <person name="Steindorff A."/>
            <person name="Ohm R.A."/>
            <person name="Martin F."/>
            <person name="Silar P."/>
            <person name="Natvig D.O."/>
            <person name="Lalanne C."/>
            <person name="Gautier V."/>
            <person name="Ament-Velasquez S.L."/>
            <person name="Kruys A."/>
            <person name="Hutchinson M.I."/>
            <person name="Powell A.J."/>
            <person name="Barry K."/>
            <person name="Miller A.N."/>
            <person name="Grigoriev I.V."/>
            <person name="Debuchy R."/>
            <person name="Gladieux P."/>
            <person name="Hiltunen Thoren M."/>
            <person name="Johannesson H."/>
        </authorList>
    </citation>
    <scope>NUCLEOTIDE SEQUENCE</scope>
    <source>
        <strain evidence="3">CBS 118394</strain>
    </source>
</reference>
<keyword evidence="2" id="KW-0812">Transmembrane</keyword>
<dbReference type="AlphaFoldDB" id="A0AAE0LY26"/>
<dbReference type="EMBL" id="JAUEDM010000010">
    <property type="protein sequence ID" value="KAK3311988.1"/>
    <property type="molecule type" value="Genomic_DNA"/>
</dbReference>
<gene>
    <name evidence="3" type="ORF">B0H66DRAFT_486623</name>
</gene>
<feature type="transmembrane region" description="Helical" evidence="2">
    <location>
        <begin position="39"/>
        <end position="57"/>
    </location>
</feature>
<keyword evidence="2" id="KW-0472">Membrane</keyword>
<keyword evidence="2" id="KW-1133">Transmembrane helix</keyword>
<accession>A0AAE0LY26</accession>
<proteinExistence type="predicted"/>
<evidence type="ECO:0000256" key="2">
    <source>
        <dbReference type="SAM" id="Phobius"/>
    </source>
</evidence>
<name>A0AAE0LY26_9PEZI</name>
<comment type="caution">
    <text evidence="3">The sequence shown here is derived from an EMBL/GenBank/DDBJ whole genome shotgun (WGS) entry which is preliminary data.</text>
</comment>
<sequence>MHDYHRLYKFSEHSSLSEHRLHGLFAFFSIRVLRGGPKILLHLAACFAVLILIFRLAPGGLSTVASSNFRSWSGTVGENEEATFGRIDEEEEVGVAGGLRIVVFGEDDVATPARLERNGETRRPGWTELLCHELRCSSYLSFTPSFDPLTHSIISQDLYTRATEQLLNETLNETAAKASPGLDYSFYPRKYPVDRSRPDLSRQMTSFLASNKPHHPPSETLWVFTLGAWDVWSLAAMPIFVSTGHISLLADHVFEQVERLYQSAMDENSIAWSDANIDLGKNVANITTSRKRIQEANVAVPPGSQRGNFRVLLPTLFDPSMTPGWNKERPDIPAVHTKAEQMKNAVRLTREWNMHMHVKLEQWVGKPDPEAAASPLQGSSANDINVEDGGVLRTADPVQAGGNSRSPLPVKHRRRDDQTQDRVTKRKIHQPLRDGIIYDMAEYLLDMIAEGQLRRGGQQDHKGLGMRPVEDGFLNVSTPCIEGSTNRKSIKPVPTIKGRRPVPTSATSLRTTTICKMPQDHLFYRPFEVGPRAVTEIARQAARMVANNQTVRARWAARVKDKTMPTAWKGTQLVPGYQNYPPPADVDDVDGAPKGAGEFIDMLRALEKDKAEEE</sequence>
<evidence type="ECO:0000313" key="4">
    <source>
        <dbReference type="Proteomes" id="UP001283341"/>
    </source>
</evidence>
<evidence type="ECO:0000256" key="1">
    <source>
        <dbReference type="SAM" id="MobiDB-lite"/>
    </source>
</evidence>
<organism evidence="3 4">
    <name type="scientific">Apodospora peruviana</name>
    <dbReference type="NCBI Taxonomy" id="516989"/>
    <lineage>
        <taxon>Eukaryota</taxon>
        <taxon>Fungi</taxon>
        <taxon>Dikarya</taxon>
        <taxon>Ascomycota</taxon>
        <taxon>Pezizomycotina</taxon>
        <taxon>Sordariomycetes</taxon>
        <taxon>Sordariomycetidae</taxon>
        <taxon>Sordariales</taxon>
        <taxon>Lasiosphaeriaceae</taxon>
        <taxon>Apodospora</taxon>
    </lineage>
</organism>
<feature type="region of interest" description="Disordered" evidence="1">
    <location>
        <begin position="485"/>
        <end position="508"/>
    </location>
</feature>
<evidence type="ECO:0000313" key="3">
    <source>
        <dbReference type="EMBL" id="KAK3311988.1"/>
    </source>
</evidence>
<feature type="region of interest" description="Disordered" evidence="1">
    <location>
        <begin position="368"/>
        <end position="387"/>
    </location>
</feature>
<protein>
    <submittedName>
        <fullName evidence="3">Uncharacterized protein</fullName>
    </submittedName>
</protein>
<reference evidence="3" key="2">
    <citation type="submission" date="2023-06" db="EMBL/GenBank/DDBJ databases">
        <authorList>
            <consortium name="Lawrence Berkeley National Laboratory"/>
            <person name="Haridas S."/>
            <person name="Hensen N."/>
            <person name="Bonometti L."/>
            <person name="Westerberg I."/>
            <person name="Brannstrom I.O."/>
            <person name="Guillou S."/>
            <person name="Cros-Aarteil S."/>
            <person name="Calhoun S."/>
            <person name="Kuo A."/>
            <person name="Mondo S."/>
            <person name="Pangilinan J."/>
            <person name="Riley R."/>
            <person name="Labutti K."/>
            <person name="Andreopoulos B."/>
            <person name="Lipzen A."/>
            <person name="Chen C."/>
            <person name="Yanf M."/>
            <person name="Daum C."/>
            <person name="Ng V."/>
            <person name="Clum A."/>
            <person name="Steindorff A."/>
            <person name="Ohm R."/>
            <person name="Martin F."/>
            <person name="Silar P."/>
            <person name="Natvig D."/>
            <person name="Lalanne C."/>
            <person name="Gautier V."/>
            <person name="Ament-Velasquez S.L."/>
            <person name="Kruys A."/>
            <person name="Hutchinson M.I."/>
            <person name="Powell A.J."/>
            <person name="Barry K."/>
            <person name="Miller A.N."/>
            <person name="Grigoriev I.V."/>
            <person name="Debuchy R."/>
            <person name="Gladieux P."/>
            <person name="Thoren M.H."/>
            <person name="Johannesson H."/>
        </authorList>
    </citation>
    <scope>NUCLEOTIDE SEQUENCE</scope>
    <source>
        <strain evidence="3">CBS 118394</strain>
    </source>
</reference>